<gene>
    <name evidence="3" type="ORF">BDV27DRAFT_152637</name>
</gene>
<proteinExistence type="inferred from homology"/>
<dbReference type="SUPFAM" id="SSF48452">
    <property type="entry name" value="TPR-like"/>
    <property type="match status" value="1"/>
</dbReference>
<dbReference type="Pfam" id="PF13374">
    <property type="entry name" value="TPR_10"/>
    <property type="match status" value="2"/>
</dbReference>
<sequence length="996" mass="113087">MINHQTSYLEDAAVMEFEDHAKRLLDDIERVRQTRELRCRPIIFIAHSFGGLLLKQALVYAKERNSEIAVQTKGILFLGVPHLGTKASMLGSLITCTSYWRGASTTLLEYMSFNGTPVTQLQSQFEAAYASEKPFSPYICDLLETKAEKILNLHFSLTVSKSSGGPGHGEVVQLDTDHRGLNKFTSMDDPNFRNFVDHLLKCFESGKVEQIPYRRDKNFVGHQRLLSSIETRMETERVVALSGPYGVGKTALAVEYSYRFMEKYPCAHFFWVHGRTMETIERGFRNIARTLDIPGHDSPHGDIFKAVRQGISRRAVGPWLLVLDGLDDRRVCLGLSGNGSHGSLLWQARLIDYLPQSDAGHIILTTQDKRVGYKFAGLKNVEEIPPLEFIDAQHLLTSLLRQSTPACHAEDTSQLVLALQGLPLLIVRAASYITTREVTIRQYLCVLEDYAAAKDLSVEHDLDPDLLQLSEDAVRMPSRILYDSVKQHRPRALELLCIIAMMDARSISIEILRTNYDSSVALLNDIGYLKELSIVTTTDANGGYISLHKFEHLWILRWLEQAGDLERWQEKALYTLLGFCSCRRERERWSCLDRIYLHVQIVVRYEFTKGGSLLKKAHLLHLASEYNLQRGQARTAETQLRESITIRKRLDPQYSSYMTDLADLARILHFEGKLIEAEPIFREVVSLNSKVFGDEHDATLNSLILLTSVLIPAKKYHEAESILSKILQSRSKTKAKQFRDLAARHNLGWSAFLQNNPSKAQRILKDVLEEKERTSGTEVRSIAETMTLLGSVMAQKQLYADAEGLFNKSWKLYEQALGAIHPDTIRTMDLLTAALYNLGKLTELTYLLPELIERKKQVFGMLNRDTLDTLNTFEVILIQMTRYNEAENSIAHTLQLSEGFLGNDDPQTMRSKMNLAVARCGQGRKDEALALVRQVFEDRKRILGLDDPLTIKTKEKYGWMSKGCSPDRQEFYVDVRDNIETRITITLCGPTAEATT</sequence>
<feature type="domain" description="DUF676" evidence="2">
    <location>
        <begin position="20"/>
        <end position="88"/>
    </location>
</feature>
<dbReference type="AlphaFoldDB" id="A0A5N7AMP2"/>
<dbReference type="PANTHER" id="PTHR46082">
    <property type="entry name" value="ATP/GTP-BINDING PROTEIN-RELATED"/>
    <property type="match status" value="1"/>
</dbReference>
<dbReference type="InterPro" id="IPR053137">
    <property type="entry name" value="NLR-like"/>
</dbReference>
<name>A0A5N7AMP2_9EURO</name>
<dbReference type="Gene3D" id="3.40.50.300">
    <property type="entry name" value="P-loop containing nucleotide triphosphate hydrolases"/>
    <property type="match status" value="1"/>
</dbReference>
<dbReference type="GeneID" id="43656051"/>
<protein>
    <recommendedName>
        <fullName evidence="2">DUF676 domain-containing protein</fullName>
    </recommendedName>
</protein>
<accession>A0A5N7AMP2</accession>
<dbReference type="InterPro" id="IPR011990">
    <property type="entry name" value="TPR-like_helical_dom_sf"/>
</dbReference>
<evidence type="ECO:0000259" key="2">
    <source>
        <dbReference type="Pfam" id="PF05057"/>
    </source>
</evidence>
<dbReference type="Pfam" id="PF13424">
    <property type="entry name" value="TPR_12"/>
    <property type="match status" value="1"/>
</dbReference>
<dbReference type="Gene3D" id="1.25.40.10">
    <property type="entry name" value="Tetratricopeptide repeat domain"/>
    <property type="match status" value="2"/>
</dbReference>
<dbReference type="SUPFAM" id="SSF52540">
    <property type="entry name" value="P-loop containing nucleoside triphosphate hydrolases"/>
    <property type="match status" value="1"/>
</dbReference>
<evidence type="ECO:0000313" key="3">
    <source>
        <dbReference type="EMBL" id="KAE8369980.1"/>
    </source>
</evidence>
<dbReference type="SUPFAM" id="SSF53474">
    <property type="entry name" value="alpha/beta-Hydrolases"/>
    <property type="match status" value="1"/>
</dbReference>
<reference evidence="3 4" key="1">
    <citation type="submission" date="2019-04" db="EMBL/GenBank/DDBJ databases">
        <title>Friends and foes A comparative genomics studyof 23 Aspergillus species from section Flavi.</title>
        <authorList>
            <consortium name="DOE Joint Genome Institute"/>
            <person name="Kjaerbolling I."/>
            <person name="Vesth T."/>
            <person name="Frisvad J.C."/>
            <person name="Nybo J.L."/>
            <person name="Theobald S."/>
            <person name="Kildgaard S."/>
            <person name="Isbrandt T."/>
            <person name="Kuo A."/>
            <person name="Sato A."/>
            <person name="Lyhne E.K."/>
            <person name="Kogle M.E."/>
            <person name="Wiebenga A."/>
            <person name="Kun R.S."/>
            <person name="Lubbers R.J."/>
            <person name="Makela M.R."/>
            <person name="Barry K."/>
            <person name="Chovatia M."/>
            <person name="Clum A."/>
            <person name="Daum C."/>
            <person name="Haridas S."/>
            <person name="He G."/>
            <person name="LaButti K."/>
            <person name="Lipzen A."/>
            <person name="Mondo S."/>
            <person name="Riley R."/>
            <person name="Salamov A."/>
            <person name="Simmons B.A."/>
            <person name="Magnuson J.K."/>
            <person name="Henrissat B."/>
            <person name="Mortensen U.H."/>
            <person name="Larsen T.O."/>
            <person name="Devries R.P."/>
            <person name="Grigoriev I.V."/>
            <person name="Machida M."/>
            <person name="Baker S.E."/>
            <person name="Andersen M.R."/>
        </authorList>
    </citation>
    <scope>NUCLEOTIDE SEQUENCE [LARGE SCALE GENOMIC DNA]</scope>
    <source>
        <strain evidence="3 4">CBS 763.97</strain>
    </source>
</reference>
<dbReference type="InterPro" id="IPR007751">
    <property type="entry name" value="DUF676_lipase-like"/>
</dbReference>
<dbReference type="EMBL" id="ML737569">
    <property type="protein sequence ID" value="KAE8369980.1"/>
    <property type="molecule type" value="Genomic_DNA"/>
</dbReference>
<evidence type="ECO:0000256" key="1">
    <source>
        <dbReference type="ARBA" id="ARBA00007920"/>
    </source>
</evidence>
<dbReference type="PANTHER" id="PTHR46082:SF6">
    <property type="entry name" value="AAA+ ATPASE DOMAIN-CONTAINING PROTEIN-RELATED"/>
    <property type="match status" value="1"/>
</dbReference>
<dbReference type="RefSeq" id="XP_031933061.1">
    <property type="nucleotide sequence ID" value="XM_032071605.1"/>
</dbReference>
<dbReference type="Proteomes" id="UP000326268">
    <property type="component" value="Unassembled WGS sequence"/>
</dbReference>
<dbReference type="OrthoDB" id="5986190at2759"/>
<organism evidence="3 4">
    <name type="scientific">Aspergillus caelatus</name>
    <dbReference type="NCBI Taxonomy" id="61420"/>
    <lineage>
        <taxon>Eukaryota</taxon>
        <taxon>Fungi</taxon>
        <taxon>Dikarya</taxon>
        <taxon>Ascomycota</taxon>
        <taxon>Pezizomycotina</taxon>
        <taxon>Eurotiomycetes</taxon>
        <taxon>Eurotiomycetidae</taxon>
        <taxon>Eurotiales</taxon>
        <taxon>Aspergillaceae</taxon>
        <taxon>Aspergillus</taxon>
        <taxon>Aspergillus subgen. Circumdati</taxon>
    </lineage>
</organism>
<keyword evidence="4" id="KW-1185">Reference proteome</keyword>
<evidence type="ECO:0000313" key="4">
    <source>
        <dbReference type="Proteomes" id="UP000326268"/>
    </source>
</evidence>
<dbReference type="Pfam" id="PF05057">
    <property type="entry name" value="DUF676"/>
    <property type="match status" value="1"/>
</dbReference>
<dbReference type="InterPro" id="IPR029058">
    <property type="entry name" value="AB_hydrolase_fold"/>
</dbReference>
<comment type="similarity">
    <text evidence="1">Belongs to the putative lipase ROG1 family.</text>
</comment>
<dbReference type="Gene3D" id="3.40.50.1820">
    <property type="entry name" value="alpha/beta hydrolase"/>
    <property type="match status" value="1"/>
</dbReference>
<dbReference type="InterPro" id="IPR027417">
    <property type="entry name" value="P-loop_NTPase"/>
</dbReference>